<evidence type="ECO:0000313" key="1">
    <source>
        <dbReference type="EMBL" id="QFY61157.1"/>
    </source>
</evidence>
<dbReference type="EMBL" id="CP043498">
    <property type="protein sequence ID" value="QFY61157.1"/>
    <property type="molecule type" value="Genomic_DNA"/>
</dbReference>
<accession>A0A5Q0CB98</accession>
<gene>
    <name evidence="1" type="ORF">FZ934_12515</name>
</gene>
<proteinExistence type="predicted"/>
<evidence type="ECO:0000313" key="2">
    <source>
        <dbReference type="Proteomes" id="UP000326881"/>
    </source>
</evidence>
<dbReference type="KEGG" id="rgr:FZ934_12515"/>
<dbReference type="AlphaFoldDB" id="A0A5Q0CB98"/>
<dbReference type="OrthoDB" id="8454269at2"/>
<organism evidence="1 2">
    <name type="scientific">Rhizobium grahamii</name>
    <dbReference type="NCBI Taxonomy" id="1120045"/>
    <lineage>
        <taxon>Bacteria</taxon>
        <taxon>Pseudomonadati</taxon>
        <taxon>Pseudomonadota</taxon>
        <taxon>Alphaproteobacteria</taxon>
        <taxon>Hyphomicrobiales</taxon>
        <taxon>Rhizobiaceae</taxon>
        <taxon>Rhizobium/Agrobacterium group</taxon>
        <taxon>Rhizobium</taxon>
    </lineage>
</organism>
<keyword evidence="2" id="KW-1185">Reference proteome</keyword>
<reference evidence="1 2" key="1">
    <citation type="submission" date="2019-08" db="EMBL/GenBank/DDBJ databases">
        <title>Prosopis cineraria nodule microbiome.</title>
        <authorList>
            <person name="Ali R."/>
            <person name="Chaluvadi S.R."/>
            <person name="Wang X."/>
        </authorList>
    </citation>
    <scope>NUCLEOTIDE SEQUENCE [LARGE SCALE GENOMIC DNA]</scope>
    <source>
        <strain evidence="1 2">BG7</strain>
    </source>
</reference>
<name>A0A5Q0CB98_9HYPH</name>
<protein>
    <submittedName>
        <fullName evidence="1">Uncharacterized protein</fullName>
    </submittedName>
</protein>
<sequence length="299" mass="33137">MIPVSESAPAACARKFSAWIAVESDDDPRAQGDSMSNIIQHPSAIVAVKTHHLHDIDNDTKCRLYSGTVAMASITGASMSRVRDAVRLVRHGAGWVNLRRAPAITKTRDDEIESTLRSLGYAGEWHDIKGRPTLAAYLKQRTGIQQSHPCVVFLGNHRVAISGELFCDVTNNGLMVDIDRAPWRRKKVHRVFVLTHRIPATHIPPKTPSRVQPAHLTAEQKRRIKELDRLFREAVKAETGAMRIKVTATEVFIIRPADTGWTWCGARDGVVDSLLKLQEHGWIGGNTDAAAAYRATMGY</sequence>
<dbReference type="Proteomes" id="UP000326881">
    <property type="component" value="Chromosome"/>
</dbReference>